<dbReference type="EMBL" id="KV017210">
    <property type="protein sequence ID" value="KZV18779.1"/>
    <property type="molecule type" value="Genomic_DNA"/>
</dbReference>
<name>A0A2Z7AI56_9LAMI</name>
<dbReference type="InterPro" id="IPR050796">
    <property type="entry name" value="SCF_F-box_component"/>
</dbReference>
<dbReference type="PANTHER" id="PTHR31672">
    <property type="entry name" value="BNACNNG10540D PROTEIN"/>
    <property type="match status" value="1"/>
</dbReference>
<feature type="domain" description="F-box" evidence="1">
    <location>
        <begin position="64"/>
        <end position="113"/>
    </location>
</feature>
<dbReference type="Pfam" id="PF00646">
    <property type="entry name" value="F-box"/>
    <property type="match status" value="1"/>
</dbReference>
<dbReference type="PROSITE" id="PS50181">
    <property type="entry name" value="FBOX"/>
    <property type="match status" value="1"/>
</dbReference>
<accession>A0A2Z7AI56</accession>
<gene>
    <name evidence="2" type="ORF">F511_15017</name>
</gene>
<sequence>MNSRMEGRLAGCWKLSSAPASATSAFRTLLACLIPSRACRSSSVFHNSVPIEGMIEEDKRLNLVNSIDDLPEPLLIDIIQRLPLDSVFRSKCVSKKWLSLISDPIFACSYASRKPSLARPLALFYISSILEPEQPCEIGPYCLFFGSDSMTFAVDVFKTKLQQRQRETFALQLIGSDRDLLLFSGSSNSPKESTYCVCNPLTFEWFTLPELKETEYDVQQ</sequence>
<dbReference type="InterPro" id="IPR001810">
    <property type="entry name" value="F-box_dom"/>
</dbReference>
<dbReference type="OrthoDB" id="909506at2759"/>
<evidence type="ECO:0000313" key="3">
    <source>
        <dbReference type="Proteomes" id="UP000250235"/>
    </source>
</evidence>
<dbReference type="Gene3D" id="1.20.1280.50">
    <property type="match status" value="1"/>
</dbReference>
<organism evidence="2 3">
    <name type="scientific">Dorcoceras hygrometricum</name>
    <dbReference type="NCBI Taxonomy" id="472368"/>
    <lineage>
        <taxon>Eukaryota</taxon>
        <taxon>Viridiplantae</taxon>
        <taxon>Streptophyta</taxon>
        <taxon>Embryophyta</taxon>
        <taxon>Tracheophyta</taxon>
        <taxon>Spermatophyta</taxon>
        <taxon>Magnoliopsida</taxon>
        <taxon>eudicotyledons</taxon>
        <taxon>Gunneridae</taxon>
        <taxon>Pentapetalae</taxon>
        <taxon>asterids</taxon>
        <taxon>lamiids</taxon>
        <taxon>Lamiales</taxon>
        <taxon>Gesneriaceae</taxon>
        <taxon>Didymocarpoideae</taxon>
        <taxon>Trichosporeae</taxon>
        <taxon>Loxocarpinae</taxon>
        <taxon>Dorcoceras</taxon>
    </lineage>
</organism>
<dbReference type="SUPFAM" id="SSF81383">
    <property type="entry name" value="F-box domain"/>
    <property type="match status" value="1"/>
</dbReference>
<dbReference type="PANTHER" id="PTHR31672:SF2">
    <property type="entry name" value="F-BOX DOMAIN-CONTAINING PROTEIN"/>
    <property type="match status" value="1"/>
</dbReference>
<keyword evidence="3" id="KW-1185">Reference proteome</keyword>
<protein>
    <recommendedName>
        <fullName evidence="1">F-box domain-containing protein</fullName>
    </recommendedName>
</protein>
<proteinExistence type="predicted"/>
<dbReference type="Proteomes" id="UP000250235">
    <property type="component" value="Unassembled WGS sequence"/>
</dbReference>
<evidence type="ECO:0000259" key="1">
    <source>
        <dbReference type="PROSITE" id="PS50181"/>
    </source>
</evidence>
<reference evidence="2 3" key="1">
    <citation type="journal article" date="2015" name="Proc. Natl. Acad. Sci. U.S.A.">
        <title>The resurrection genome of Boea hygrometrica: A blueprint for survival of dehydration.</title>
        <authorList>
            <person name="Xiao L."/>
            <person name="Yang G."/>
            <person name="Zhang L."/>
            <person name="Yang X."/>
            <person name="Zhao S."/>
            <person name="Ji Z."/>
            <person name="Zhou Q."/>
            <person name="Hu M."/>
            <person name="Wang Y."/>
            <person name="Chen M."/>
            <person name="Xu Y."/>
            <person name="Jin H."/>
            <person name="Xiao X."/>
            <person name="Hu G."/>
            <person name="Bao F."/>
            <person name="Hu Y."/>
            <person name="Wan P."/>
            <person name="Li L."/>
            <person name="Deng X."/>
            <person name="Kuang T."/>
            <person name="Xiang C."/>
            <person name="Zhu J.K."/>
            <person name="Oliver M.J."/>
            <person name="He Y."/>
        </authorList>
    </citation>
    <scope>NUCLEOTIDE SEQUENCE [LARGE SCALE GENOMIC DNA]</scope>
    <source>
        <strain evidence="3">cv. XS01</strain>
    </source>
</reference>
<dbReference type="AlphaFoldDB" id="A0A2Z7AI56"/>
<evidence type="ECO:0000313" key="2">
    <source>
        <dbReference type="EMBL" id="KZV18779.1"/>
    </source>
</evidence>
<dbReference type="InterPro" id="IPR036047">
    <property type="entry name" value="F-box-like_dom_sf"/>
</dbReference>